<dbReference type="NCBIfam" id="TIGR00051">
    <property type="entry name" value="YbgC/FadM family acyl-CoA thioesterase"/>
    <property type="match status" value="1"/>
</dbReference>
<keyword evidence="2 3" id="KW-0378">Hydrolase</keyword>
<protein>
    <submittedName>
        <fullName evidence="3">Acyl-CoA thioesterase</fullName>
        <ecNumber evidence="3">3.1.2.-</ecNumber>
    </submittedName>
</protein>
<dbReference type="GO" id="GO:0016787">
    <property type="term" value="F:hydrolase activity"/>
    <property type="evidence" value="ECO:0007669"/>
    <property type="project" value="UniProtKB-KW"/>
</dbReference>
<comment type="similarity">
    <text evidence="1">Belongs to the 4-hydroxybenzoyl-CoA thioesterase family.</text>
</comment>
<dbReference type="CDD" id="cd00586">
    <property type="entry name" value="4HBT"/>
    <property type="match status" value="1"/>
</dbReference>
<dbReference type="Gene3D" id="3.10.129.10">
    <property type="entry name" value="Hotdog Thioesterase"/>
    <property type="match status" value="1"/>
</dbReference>
<dbReference type="InterPro" id="IPR006684">
    <property type="entry name" value="YbgC/YbaW"/>
</dbReference>
<gene>
    <name evidence="3" type="ORF">ACFSB2_08520</name>
</gene>
<evidence type="ECO:0000256" key="2">
    <source>
        <dbReference type="ARBA" id="ARBA00022801"/>
    </source>
</evidence>
<evidence type="ECO:0000313" key="3">
    <source>
        <dbReference type="EMBL" id="MFD1674744.1"/>
    </source>
</evidence>
<dbReference type="PIRSF" id="PIRSF003230">
    <property type="entry name" value="YbgC"/>
    <property type="match status" value="1"/>
</dbReference>
<dbReference type="RefSeq" id="WP_377942598.1">
    <property type="nucleotide sequence ID" value="NZ_JBHUCX010000020.1"/>
</dbReference>
<dbReference type="InterPro" id="IPR050563">
    <property type="entry name" value="4-hydroxybenzoyl-CoA_TE"/>
</dbReference>
<evidence type="ECO:0000256" key="1">
    <source>
        <dbReference type="ARBA" id="ARBA00005953"/>
    </source>
</evidence>
<keyword evidence="4" id="KW-1185">Reference proteome</keyword>
<organism evidence="3 4">
    <name type="scientific">Alicyclobacillus fodiniaquatilis</name>
    <dbReference type="NCBI Taxonomy" id="1661150"/>
    <lineage>
        <taxon>Bacteria</taxon>
        <taxon>Bacillati</taxon>
        <taxon>Bacillota</taxon>
        <taxon>Bacilli</taxon>
        <taxon>Bacillales</taxon>
        <taxon>Alicyclobacillaceae</taxon>
        <taxon>Alicyclobacillus</taxon>
    </lineage>
</organism>
<dbReference type="InterPro" id="IPR029069">
    <property type="entry name" value="HotDog_dom_sf"/>
</dbReference>
<sequence>MSDTRIGISVRCTEIDVNGHVNNTKYLEYYEWGREDWYEQHNLPYDALSDQGIITVVARAEVDYRAAAKQNDQLWISSRLLQVGRTSFHMQQKIVGDTGEIVNEALFVIVTVDRETGKPVPVPTAISQHLSGKDSNVE</sequence>
<dbReference type="Pfam" id="PF13279">
    <property type="entry name" value="4HBT_2"/>
    <property type="match status" value="1"/>
</dbReference>
<dbReference type="EC" id="3.1.2.-" evidence="3"/>
<proteinExistence type="inferred from homology"/>
<dbReference type="EMBL" id="JBHUCX010000020">
    <property type="protein sequence ID" value="MFD1674744.1"/>
    <property type="molecule type" value="Genomic_DNA"/>
</dbReference>
<reference evidence="4" key="1">
    <citation type="journal article" date="2019" name="Int. J. Syst. Evol. Microbiol.">
        <title>The Global Catalogue of Microorganisms (GCM) 10K type strain sequencing project: providing services to taxonomists for standard genome sequencing and annotation.</title>
        <authorList>
            <consortium name="The Broad Institute Genomics Platform"/>
            <consortium name="The Broad Institute Genome Sequencing Center for Infectious Disease"/>
            <person name="Wu L."/>
            <person name="Ma J."/>
        </authorList>
    </citation>
    <scope>NUCLEOTIDE SEQUENCE [LARGE SCALE GENOMIC DNA]</scope>
    <source>
        <strain evidence="4">CGMCC 1.12286</strain>
    </source>
</reference>
<dbReference type="Proteomes" id="UP001597079">
    <property type="component" value="Unassembled WGS sequence"/>
</dbReference>
<comment type="caution">
    <text evidence="3">The sequence shown here is derived from an EMBL/GenBank/DDBJ whole genome shotgun (WGS) entry which is preliminary data.</text>
</comment>
<accession>A0ABW4JED9</accession>
<dbReference type="PANTHER" id="PTHR31793">
    <property type="entry name" value="4-HYDROXYBENZOYL-COA THIOESTERASE FAMILY MEMBER"/>
    <property type="match status" value="1"/>
</dbReference>
<dbReference type="SUPFAM" id="SSF54637">
    <property type="entry name" value="Thioesterase/thiol ester dehydrase-isomerase"/>
    <property type="match status" value="1"/>
</dbReference>
<evidence type="ECO:0000313" key="4">
    <source>
        <dbReference type="Proteomes" id="UP001597079"/>
    </source>
</evidence>
<name>A0ABW4JED9_9BACL</name>
<dbReference type="PANTHER" id="PTHR31793:SF27">
    <property type="entry name" value="NOVEL THIOESTERASE SUPERFAMILY DOMAIN AND SAPOSIN A-TYPE DOMAIN CONTAINING PROTEIN (0610012H03RIK)"/>
    <property type="match status" value="1"/>
</dbReference>